<dbReference type="InterPro" id="IPR033186">
    <property type="entry name" value="HerA_C"/>
</dbReference>
<dbReference type="InterPro" id="IPR003593">
    <property type="entry name" value="AAA+_ATPase"/>
</dbReference>
<dbReference type="Gene3D" id="3.40.50.300">
    <property type="entry name" value="P-loop containing nucleotide triphosphate hydrolases"/>
    <property type="match status" value="2"/>
</dbReference>
<evidence type="ECO:0000313" key="2">
    <source>
        <dbReference type="EMBL" id="STZ67624.1"/>
    </source>
</evidence>
<dbReference type="SUPFAM" id="SSF52540">
    <property type="entry name" value="P-loop containing nucleoside triphosphate hydrolases"/>
    <property type="match status" value="1"/>
</dbReference>
<dbReference type="Pfam" id="PF05872">
    <property type="entry name" value="HerA_C"/>
    <property type="match status" value="1"/>
</dbReference>
<dbReference type="PANTHER" id="PTHR30121:SF6">
    <property type="entry name" value="SLR6007 PROTEIN"/>
    <property type="match status" value="1"/>
</dbReference>
<gene>
    <name evidence="2" type="ORF">NCTC10660_01108</name>
</gene>
<accession>A0A378TYY7</accession>
<protein>
    <submittedName>
        <fullName evidence="2">Ornithine/acetylornithine aminotransferase</fullName>
    </submittedName>
</protein>
<dbReference type="GO" id="GO:0008483">
    <property type="term" value="F:transaminase activity"/>
    <property type="evidence" value="ECO:0007669"/>
    <property type="project" value="UniProtKB-KW"/>
</dbReference>
<dbReference type="RefSeq" id="WP_074897295.1">
    <property type="nucleotide sequence ID" value="NZ_CP031252.1"/>
</dbReference>
<dbReference type="InterPro" id="IPR027417">
    <property type="entry name" value="P-loop_NTPase"/>
</dbReference>
<dbReference type="InterPro" id="IPR051162">
    <property type="entry name" value="T4SS_component"/>
</dbReference>
<dbReference type="Proteomes" id="UP000254927">
    <property type="component" value="Unassembled WGS sequence"/>
</dbReference>
<feature type="domain" description="AAA+ ATPase" evidence="1">
    <location>
        <begin position="23"/>
        <end position="330"/>
    </location>
</feature>
<keyword evidence="2" id="KW-0032">Aminotransferase</keyword>
<name>A0A378TYY7_NEIEL</name>
<dbReference type="AlphaFoldDB" id="A0A378TYY7"/>
<sequence length="511" mass="55514">MTTLTIALSGGGRQPLELIGKMANRHGLIAGATGTGKTVTLRKMAESFSNIGVPVFLVDVKGDLSGICRAGDGAGKVGERMAEFGLDGADYLQGFPVRFWDVFGETGIPVRVTVSEMGPMLLSRLMNLNDTQEGLLNLVFKVADDKGWHLIDLKDLRGMLQYVADHAKEYRTQYGNVSAASVGAIQRQLLVLEKEGAEQFFGEPELNLQDWLQSEGGKGVINILNSEKLMRSPRMYSAFLLWFLAELFETLPEVGDADKPKFVMFFDEAHLMFDNAAPALVEQVEQVVRLIRSKGVGVYFVTQNPLDLPDSILGQLGNRVQHALRAFTPRDQKAVKAAAETFRSNPKLNVAEAIIELGVGEALVSFLDEKGMPGIVERAFVLPPQSQLAPLSAEERGRLFQNDILYRHYKDAVDNFSAYEALQQLAAEQTQAEQAAGAGKAAQQAQAQAEAAQPAKPGLVEGFLGGLFGGRKKANQGLGYNVADSIGSQINRQVTNAISRSVMGVIKNMLK</sequence>
<proteinExistence type="predicted"/>
<organism evidence="2 3">
    <name type="scientific">Neisseria elongata</name>
    <dbReference type="NCBI Taxonomy" id="495"/>
    <lineage>
        <taxon>Bacteria</taxon>
        <taxon>Pseudomonadati</taxon>
        <taxon>Pseudomonadota</taxon>
        <taxon>Betaproteobacteria</taxon>
        <taxon>Neisseriales</taxon>
        <taxon>Neisseriaceae</taxon>
        <taxon>Neisseria</taxon>
    </lineage>
</organism>
<reference evidence="2 3" key="1">
    <citation type="submission" date="2018-06" db="EMBL/GenBank/DDBJ databases">
        <authorList>
            <consortium name="Pathogen Informatics"/>
            <person name="Doyle S."/>
        </authorList>
    </citation>
    <scope>NUCLEOTIDE SEQUENCE [LARGE SCALE GENOMIC DNA]</scope>
    <source>
        <strain evidence="2 3">NCTC10660</strain>
    </source>
</reference>
<evidence type="ECO:0000313" key="3">
    <source>
        <dbReference type="Proteomes" id="UP000254927"/>
    </source>
</evidence>
<dbReference type="PANTHER" id="PTHR30121">
    <property type="entry name" value="UNCHARACTERIZED PROTEIN YJGR-RELATED"/>
    <property type="match status" value="1"/>
</dbReference>
<evidence type="ECO:0000259" key="1">
    <source>
        <dbReference type="SMART" id="SM00382"/>
    </source>
</evidence>
<dbReference type="GeneID" id="93352091"/>
<dbReference type="SMART" id="SM00382">
    <property type="entry name" value="AAA"/>
    <property type="match status" value="1"/>
</dbReference>
<keyword evidence="2" id="KW-0808">Transferase</keyword>
<dbReference type="EMBL" id="UGQW01000002">
    <property type="protein sequence ID" value="STZ67624.1"/>
    <property type="molecule type" value="Genomic_DNA"/>
</dbReference>